<dbReference type="InterPro" id="IPR036388">
    <property type="entry name" value="WH-like_DNA-bd_sf"/>
</dbReference>
<accession>A0A0N0XJS8</accession>
<dbReference type="GO" id="GO:0003677">
    <property type="term" value="F:DNA binding"/>
    <property type="evidence" value="ECO:0007669"/>
    <property type="project" value="UniProtKB-KW"/>
</dbReference>
<dbReference type="NCBIfam" id="NF033788">
    <property type="entry name" value="HTH_metalloreg"/>
    <property type="match status" value="1"/>
</dbReference>
<proteinExistence type="predicted"/>
<dbReference type="GO" id="GO:0003700">
    <property type="term" value="F:DNA-binding transcription factor activity"/>
    <property type="evidence" value="ECO:0007669"/>
    <property type="project" value="InterPro"/>
</dbReference>
<evidence type="ECO:0000313" key="5">
    <source>
        <dbReference type="EMBL" id="KPC52590.1"/>
    </source>
</evidence>
<dbReference type="PANTHER" id="PTHR43132">
    <property type="entry name" value="ARSENICAL RESISTANCE OPERON REPRESSOR ARSR-RELATED"/>
    <property type="match status" value="1"/>
</dbReference>
<dbReference type="InterPro" id="IPR011991">
    <property type="entry name" value="ArsR-like_HTH"/>
</dbReference>
<dbReference type="SUPFAM" id="SSF46785">
    <property type="entry name" value="Winged helix' DNA-binding domain"/>
    <property type="match status" value="1"/>
</dbReference>
<dbReference type="OrthoDB" id="8606801at2"/>
<organism evidence="5 6">
    <name type="scientific">Amantichitinum ursilacus</name>
    <dbReference type="NCBI Taxonomy" id="857265"/>
    <lineage>
        <taxon>Bacteria</taxon>
        <taxon>Pseudomonadati</taxon>
        <taxon>Pseudomonadota</taxon>
        <taxon>Betaproteobacteria</taxon>
        <taxon>Neisseriales</taxon>
        <taxon>Chitinibacteraceae</taxon>
        <taxon>Amantichitinum</taxon>
    </lineage>
</organism>
<evidence type="ECO:0000256" key="3">
    <source>
        <dbReference type="ARBA" id="ARBA00023163"/>
    </source>
</evidence>
<dbReference type="InterPro" id="IPR051011">
    <property type="entry name" value="Metal_resp_trans_reg"/>
</dbReference>
<dbReference type="PROSITE" id="PS50987">
    <property type="entry name" value="HTH_ARSR_2"/>
    <property type="match status" value="1"/>
</dbReference>
<evidence type="ECO:0000259" key="4">
    <source>
        <dbReference type="PROSITE" id="PS50987"/>
    </source>
</evidence>
<dbReference type="STRING" id="857265.WG78_12120"/>
<dbReference type="AlphaFoldDB" id="A0A0N0XJS8"/>
<dbReference type="Gene3D" id="1.10.10.10">
    <property type="entry name" value="Winged helix-like DNA-binding domain superfamily/Winged helix DNA-binding domain"/>
    <property type="match status" value="1"/>
</dbReference>
<name>A0A0N0XJS8_9NEIS</name>
<keyword evidence="1" id="KW-0805">Transcription regulation</keyword>
<reference evidence="5 6" key="1">
    <citation type="submission" date="2015-07" db="EMBL/GenBank/DDBJ databases">
        <title>Draft genome sequence of the Amantichitinum ursilacus IGB-41, a new chitin-degrading bacterium.</title>
        <authorList>
            <person name="Kirstahler P."/>
            <person name="Guenther M."/>
            <person name="Grumaz C."/>
            <person name="Rupp S."/>
            <person name="Zibek S."/>
            <person name="Sohn K."/>
        </authorList>
    </citation>
    <scope>NUCLEOTIDE SEQUENCE [LARGE SCALE GENOMIC DNA]</scope>
    <source>
        <strain evidence="5 6">IGB-41</strain>
    </source>
</reference>
<dbReference type="Proteomes" id="UP000037939">
    <property type="component" value="Unassembled WGS sequence"/>
</dbReference>
<dbReference type="InterPro" id="IPR001845">
    <property type="entry name" value="HTH_ArsR_DNA-bd_dom"/>
</dbReference>
<dbReference type="PATRIC" id="fig|857265.3.peg.2499"/>
<sequence length="108" mass="12269">MSSMPQAEQLIEEPIDLDRVSRALQAMAHPLRLKILCMLGEAEEIHVQGIVNLVGSTQSNISQHLSSMREKGVLISRREANHIYYRISDRRTVDLIAMFRDVFCGFAD</sequence>
<dbReference type="InterPro" id="IPR036390">
    <property type="entry name" value="WH_DNA-bd_sf"/>
</dbReference>
<dbReference type="EMBL" id="LAQT01000009">
    <property type="protein sequence ID" value="KPC52590.1"/>
    <property type="molecule type" value="Genomic_DNA"/>
</dbReference>
<dbReference type="Pfam" id="PF01022">
    <property type="entry name" value="HTH_5"/>
    <property type="match status" value="1"/>
</dbReference>
<keyword evidence="6" id="KW-1185">Reference proteome</keyword>
<dbReference type="SMART" id="SM00418">
    <property type="entry name" value="HTH_ARSR"/>
    <property type="match status" value="1"/>
</dbReference>
<dbReference type="CDD" id="cd00090">
    <property type="entry name" value="HTH_ARSR"/>
    <property type="match status" value="1"/>
</dbReference>
<evidence type="ECO:0000256" key="2">
    <source>
        <dbReference type="ARBA" id="ARBA00023125"/>
    </source>
</evidence>
<dbReference type="RefSeq" id="WP_053938075.1">
    <property type="nucleotide sequence ID" value="NZ_LAQT01000009.1"/>
</dbReference>
<keyword evidence="2" id="KW-0238">DNA-binding</keyword>
<gene>
    <name evidence="5" type="primary">ygaV</name>
    <name evidence="5" type="ORF">WG78_12120</name>
</gene>
<protein>
    <submittedName>
        <fullName evidence="5">Putative HTH-type transcriptional regulator YgaV</fullName>
    </submittedName>
</protein>
<evidence type="ECO:0000256" key="1">
    <source>
        <dbReference type="ARBA" id="ARBA00023015"/>
    </source>
</evidence>
<dbReference type="PRINTS" id="PR00778">
    <property type="entry name" value="HTHARSR"/>
</dbReference>
<dbReference type="PANTHER" id="PTHR43132:SF2">
    <property type="entry name" value="ARSENICAL RESISTANCE OPERON REPRESSOR ARSR-RELATED"/>
    <property type="match status" value="1"/>
</dbReference>
<feature type="domain" description="HTH arsR-type" evidence="4">
    <location>
        <begin position="12"/>
        <end position="107"/>
    </location>
</feature>
<comment type="caution">
    <text evidence="5">The sequence shown here is derived from an EMBL/GenBank/DDBJ whole genome shotgun (WGS) entry which is preliminary data.</text>
</comment>
<evidence type="ECO:0000313" key="6">
    <source>
        <dbReference type="Proteomes" id="UP000037939"/>
    </source>
</evidence>
<keyword evidence="3" id="KW-0804">Transcription</keyword>